<reference evidence="1 2" key="1">
    <citation type="journal article" date="2015" name="BMC Genomics">
        <title>Insights from the genome of Ophiocordyceps polyrhachis-furcata to pathogenicity and host specificity in insect fungi.</title>
        <authorList>
            <person name="Wichadakul D."/>
            <person name="Kobmoo N."/>
            <person name="Ingsriswang S."/>
            <person name="Tangphatsornruang S."/>
            <person name="Chantasingh D."/>
            <person name="Luangsa-ard J.J."/>
            <person name="Eurwilaichitr L."/>
        </authorList>
    </citation>
    <scope>NUCLEOTIDE SEQUENCE [LARGE SCALE GENOMIC DNA]</scope>
    <source>
        <strain evidence="1 2">BCC 54312</strain>
    </source>
</reference>
<protein>
    <submittedName>
        <fullName evidence="1">Uncharacterized protein</fullName>
    </submittedName>
</protein>
<dbReference type="EMBL" id="LKCN02000003">
    <property type="protein sequence ID" value="RCI15152.1"/>
    <property type="molecule type" value="Genomic_DNA"/>
</dbReference>
<keyword evidence="2" id="KW-1185">Reference proteome</keyword>
<comment type="caution">
    <text evidence="1">The sequence shown here is derived from an EMBL/GenBank/DDBJ whole genome shotgun (WGS) entry which is preliminary data.</text>
</comment>
<proteinExistence type="predicted"/>
<sequence>MGREDRRRYLYGVSVLFKVLAGGWGGGIRWCGGSKTKHVPPLEAGANLRLRIKRAGINSDTRKSQYVSGCFASLPSHPPSPFVWKAPRASGRAKKKD</sequence>
<gene>
    <name evidence="1" type="ORF">L249_6796</name>
</gene>
<evidence type="ECO:0000313" key="1">
    <source>
        <dbReference type="EMBL" id="RCI15152.1"/>
    </source>
</evidence>
<organism evidence="1 2">
    <name type="scientific">Ophiocordyceps polyrhachis-furcata BCC 54312</name>
    <dbReference type="NCBI Taxonomy" id="1330021"/>
    <lineage>
        <taxon>Eukaryota</taxon>
        <taxon>Fungi</taxon>
        <taxon>Dikarya</taxon>
        <taxon>Ascomycota</taxon>
        <taxon>Pezizomycotina</taxon>
        <taxon>Sordariomycetes</taxon>
        <taxon>Hypocreomycetidae</taxon>
        <taxon>Hypocreales</taxon>
        <taxon>Ophiocordycipitaceae</taxon>
        <taxon>Ophiocordyceps</taxon>
    </lineage>
</organism>
<dbReference type="Proteomes" id="UP000253664">
    <property type="component" value="Unassembled WGS sequence"/>
</dbReference>
<accession>A0A367LLL9</accession>
<evidence type="ECO:0000313" key="2">
    <source>
        <dbReference type="Proteomes" id="UP000253664"/>
    </source>
</evidence>
<dbReference type="AlphaFoldDB" id="A0A367LLL9"/>
<name>A0A367LLL9_9HYPO</name>